<dbReference type="Proteomes" id="UP000776983">
    <property type="component" value="Unassembled WGS sequence"/>
</dbReference>
<proteinExistence type="predicted"/>
<feature type="coiled-coil region" evidence="1">
    <location>
        <begin position="22"/>
        <end position="56"/>
    </location>
</feature>
<evidence type="ECO:0000256" key="1">
    <source>
        <dbReference type="SAM" id="Coils"/>
    </source>
</evidence>
<name>A0ABS8C8D4_9BURK</name>
<keyword evidence="3" id="KW-1185">Reference proteome</keyword>
<organism evidence="2 3">
    <name type="scientific">Mesopusillimonas faecipullorum</name>
    <dbReference type="NCBI Taxonomy" id="2755040"/>
    <lineage>
        <taxon>Bacteria</taxon>
        <taxon>Pseudomonadati</taxon>
        <taxon>Pseudomonadota</taxon>
        <taxon>Betaproteobacteria</taxon>
        <taxon>Burkholderiales</taxon>
        <taxon>Alcaligenaceae</taxon>
        <taxon>Mesopusillimonas</taxon>
    </lineage>
</organism>
<dbReference type="EMBL" id="JACDXW010000001">
    <property type="protein sequence ID" value="MCB5362279.1"/>
    <property type="molecule type" value="Genomic_DNA"/>
</dbReference>
<protein>
    <submittedName>
        <fullName evidence="2">Uncharacterized protein</fullName>
    </submittedName>
</protein>
<reference evidence="2 3" key="1">
    <citation type="submission" date="2020-07" db="EMBL/GenBank/DDBJ databases">
        <title>Pusillimonas sp. nov., isolated from poultry manure in Taiwan.</title>
        <authorList>
            <person name="Lin S.-Y."/>
            <person name="Tang Y.-S."/>
            <person name="Young C.-C."/>
        </authorList>
    </citation>
    <scope>NUCLEOTIDE SEQUENCE [LARGE SCALE GENOMIC DNA]</scope>
    <source>
        <strain evidence="2 3">CC-YST705</strain>
    </source>
</reference>
<sequence>MTPPLPHSPQTLSPLRRHRLQIAHYLRLIASLQAQIDELGNERSQLEAIIAAQALELNAARQHAGKLPESDLISSS</sequence>
<accession>A0ABS8C8D4</accession>
<gene>
    <name evidence="2" type="ORF">H0484_00695</name>
</gene>
<evidence type="ECO:0000313" key="2">
    <source>
        <dbReference type="EMBL" id="MCB5362279.1"/>
    </source>
</evidence>
<keyword evidence="1" id="KW-0175">Coiled coil</keyword>
<comment type="caution">
    <text evidence="2">The sequence shown here is derived from an EMBL/GenBank/DDBJ whole genome shotgun (WGS) entry which is preliminary data.</text>
</comment>
<evidence type="ECO:0000313" key="3">
    <source>
        <dbReference type="Proteomes" id="UP000776983"/>
    </source>
</evidence>
<dbReference type="RefSeq" id="WP_226952510.1">
    <property type="nucleotide sequence ID" value="NZ_JACDXW010000001.1"/>
</dbReference>